<name>A0AAN9JFX8_CANGL</name>
<proteinExistence type="predicted"/>
<comment type="caution">
    <text evidence="1">The sequence shown here is derived from an EMBL/GenBank/DDBJ whole genome shotgun (WGS) entry which is preliminary data.</text>
</comment>
<gene>
    <name evidence="1" type="ORF">VNO77_46882</name>
</gene>
<evidence type="ECO:0008006" key="3">
    <source>
        <dbReference type="Google" id="ProtNLM"/>
    </source>
</evidence>
<organism evidence="1 2">
    <name type="scientific">Canavalia gladiata</name>
    <name type="common">Sword bean</name>
    <name type="synonym">Dolichos gladiatus</name>
    <dbReference type="NCBI Taxonomy" id="3824"/>
    <lineage>
        <taxon>Eukaryota</taxon>
        <taxon>Viridiplantae</taxon>
        <taxon>Streptophyta</taxon>
        <taxon>Embryophyta</taxon>
        <taxon>Tracheophyta</taxon>
        <taxon>Spermatophyta</taxon>
        <taxon>Magnoliopsida</taxon>
        <taxon>eudicotyledons</taxon>
        <taxon>Gunneridae</taxon>
        <taxon>Pentapetalae</taxon>
        <taxon>rosids</taxon>
        <taxon>fabids</taxon>
        <taxon>Fabales</taxon>
        <taxon>Fabaceae</taxon>
        <taxon>Papilionoideae</taxon>
        <taxon>50 kb inversion clade</taxon>
        <taxon>NPAAA clade</taxon>
        <taxon>indigoferoid/millettioid clade</taxon>
        <taxon>Phaseoleae</taxon>
        <taxon>Canavalia</taxon>
    </lineage>
</organism>
<evidence type="ECO:0000313" key="1">
    <source>
        <dbReference type="EMBL" id="KAK7298422.1"/>
    </source>
</evidence>
<accession>A0AAN9JFX8</accession>
<protein>
    <recommendedName>
        <fullName evidence="3">Reverse transcriptase zinc-binding domain-containing protein</fullName>
    </recommendedName>
</protein>
<dbReference type="EMBL" id="JAYMYQ010000028">
    <property type="protein sequence ID" value="KAK7298422.1"/>
    <property type="molecule type" value="Genomic_DNA"/>
</dbReference>
<dbReference type="Proteomes" id="UP001367508">
    <property type="component" value="Unassembled WGS sequence"/>
</dbReference>
<keyword evidence="2" id="KW-1185">Reference proteome</keyword>
<dbReference type="AlphaFoldDB" id="A0AAN9JFX8"/>
<reference evidence="1 2" key="1">
    <citation type="submission" date="2024-01" db="EMBL/GenBank/DDBJ databases">
        <title>The genomes of 5 underutilized Papilionoideae crops provide insights into root nodulation and disease resistanc.</title>
        <authorList>
            <person name="Jiang F."/>
        </authorList>
    </citation>
    <scope>NUCLEOTIDE SEQUENCE [LARGE SCALE GENOMIC DNA]</scope>
    <source>
        <strain evidence="1">LVBAO_FW01</strain>
        <tissue evidence="1">Leaves</tissue>
    </source>
</reference>
<evidence type="ECO:0000313" key="2">
    <source>
        <dbReference type="Proteomes" id="UP001367508"/>
    </source>
</evidence>
<sequence>MLRSPERGLRGITREKAPRPWVKTRELQVHLGQQSTQAGSGQGQHVTEVLSLILPALYLGCAIWWDCLAQTPPSIPELQQLAEATQIGEPASSSAEVRQLVDHLSEQAREVASEASMERTPRALAMWMAGLTLAFAISIALAQKVRGYTDELNGKRKVEVDLLCDRCGMEPESTIHVLKGCPWASGIWLLCPLALHTQQMQALNFSDWVKEMGKCLDEEQLELMLVVGRPHPMVFIRLILMLQFLTSKGLAACFIPPFLPSPVPRAIDLDELAVAVGALLFSKARNFLSFISHTIISQGCRQGY</sequence>